<keyword evidence="2" id="KW-0614">Plasmid</keyword>
<dbReference type="InterPro" id="IPR039018">
    <property type="entry name" value="VapC20-like"/>
</dbReference>
<dbReference type="PANTHER" id="PTHR42188">
    <property type="entry name" value="23S RRNA-SPECIFIC ENDONUCLEASE VAPC20"/>
    <property type="match status" value="1"/>
</dbReference>
<accession>K9Y182</accession>
<gene>
    <name evidence="2" type="ordered locus">Sta7437_4611</name>
</gene>
<evidence type="ECO:0000313" key="3">
    <source>
        <dbReference type="Proteomes" id="UP000010473"/>
    </source>
</evidence>
<dbReference type="Pfam" id="PF01850">
    <property type="entry name" value="PIN"/>
    <property type="match status" value="1"/>
</dbReference>
<dbReference type="GO" id="GO:0004521">
    <property type="term" value="F:RNA endonuclease activity"/>
    <property type="evidence" value="ECO:0007669"/>
    <property type="project" value="InterPro"/>
</dbReference>
<dbReference type="SUPFAM" id="SSF88723">
    <property type="entry name" value="PIN domain-like"/>
    <property type="match status" value="1"/>
</dbReference>
<evidence type="ECO:0000259" key="1">
    <source>
        <dbReference type="Pfam" id="PF01850"/>
    </source>
</evidence>
<proteinExistence type="predicted"/>
<dbReference type="InterPro" id="IPR029060">
    <property type="entry name" value="PIN-like_dom_sf"/>
</dbReference>
<protein>
    <recommendedName>
        <fullName evidence="1">PIN domain-containing protein</fullName>
    </recommendedName>
</protein>
<geneLocation type="plasmid" evidence="2 3">
    <name>pSTA7437.01</name>
</geneLocation>
<name>K9Y182_STAC7</name>
<dbReference type="InterPro" id="IPR002716">
    <property type="entry name" value="PIN_dom"/>
</dbReference>
<organism evidence="2 3">
    <name type="scientific">Stanieria cyanosphaera (strain ATCC 29371 / PCC 7437)</name>
    <dbReference type="NCBI Taxonomy" id="111780"/>
    <lineage>
        <taxon>Bacteria</taxon>
        <taxon>Bacillati</taxon>
        <taxon>Cyanobacteriota</taxon>
        <taxon>Cyanophyceae</taxon>
        <taxon>Pleurocapsales</taxon>
        <taxon>Dermocarpellaceae</taxon>
        <taxon>Stanieria</taxon>
    </lineage>
</organism>
<dbReference type="Proteomes" id="UP000010473">
    <property type="component" value="Plasmid pSTA7437.01"/>
</dbReference>
<evidence type="ECO:0000313" key="2">
    <source>
        <dbReference type="EMBL" id="AFZ38069.1"/>
    </source>
</evidence>
<dbReference type="EMBL" id="CP003654">
    <property type="protein sequence ID" value="AFZ38069.1"/>
    <property type="molecule type" value="Genomic_DNA"/>
</dbReference>
<dbReference type="RefSeq" id="WP_015211977.1">
    <property type="nucleotide sequence ID" value="NC_019765.1"/>
</dbReference>
<dbReference type="Gene3D" id="3.40.50.1010">
    <property type="entry name" value="5'-nuclease"/>
    <property type="match status" value="1"/>
</dbReference>
<dbReference type="GO" id="GO:0016075">
    <property type="term" value="P:rRNA catabolic process"/>
    <property type="evidence" value="ECO:0007669"/>
    <property type="project" value="TreeGrafter"/>
</dbReference>
<dbReference type="PANTHER" id="PTHR42188:SF1">
    <property type="entry name" value="23S RRNA-SPECIFIC ENDONUCLEASE VAPC20"/>
    <property type="match status" value="1"/>
</dbReference>
<dbReference type="PATRIC" id="fig|111780.3.peg.4765"/>
<dbReference type="OrthoDB" id="164456at2"/>
<reference evidence="3" key="1">
    <citation type="journal article" date="2013" name="Proc. Natl. Acad. Sci. U.S.A.">
        <title>Improving the coverage of the cyanobacterial phylum using diversity-driven genome sequencing.</title>
        <authorList>
            <person name="Shih P.M."/>
            <person name="Wu D."/>
            <person name="Latifi A."/>
            <person name="Axen S.D."/>
            <person name="Fewer D.P."/>
            <person name="Talla E."/>
            <person name="Calteau A."/>
            <person name="Cai F."/>
            <person name="Tandeau de Marsac N."/>
            <person name="Rippka R."/>
            <person name="Herdman M."/>
            <person name="Sivonen K."/>
            <person name="Coursin T."/>
            <person name="Laurent T."/>
            <person name="Goodwin L."/>
            <person name="Nolan M."/>
            <person name="Davenport K.W."/>
            <person name="Han C.S."/>
            <person name="Rubin E.M."/>
            <person name="Eisen J.A."/>
            <person name="Woyke T."/>
            <person name="Gugger M."/>
            <person name="Kerfeld C.A."/>
        </authorList>
    </citation>
    <scope>NUCLEOTIDE SEQUENCE [LARGE SCALE GENOMIC DNA]</scope>
    <source>
        <strain evidence="3">ATCC 29371 / PCC 7437</strain>
        <plasmid evidence="3">Plasmid pSTA7437.01</plasmid>
    </source>
</reference>
<dbReference type="KEGG" id="scs:Sta7437_4611"/>
<feature type="domain" description="PIN" evidence="1">
    <location>
        <begin position="4"/>
        <end position="127"/>
    </location>
</feature>
<dbReference type="AlphaFoldDB" id="K9Y182"/>
<dbReference type="HOGENOM" id="CLU_136715_1_1_3"/>
<keyword evidence="3" id="KW-1185">Reference proteome</keyword>
<sequence>MDTIFVDTFYWVALINPQDDWHKKVLKFSQSLGDVHLVTTEEVLGEVLAFYSKSGLKMKQRAIKLIESILNNERVTVVEQSHQSFLLGFALYQQRLDKGYSLTDCISMNTMKNLGINSVLSHDKHFTQEGLVILFDDTTTK</sequence>